<feature type="region of interest" description="Disordered" evidence="1">
    <location>
        <begin position="520"/>
        <end position="562"/>
    </location>
</feature>
<organism evidence="3 4">
    <name type="scientific">Olea europaea subsp. europaea</name>
    <dbReference type="NCBI Taxonomy" id="158383"/>
    <lineage>
        <taxon>Eukaryota</taxon>
        <taxon>Viridiplantae</taxon>
        <taxon>Streptophyta</taxon>
        <taxon>Embryophyta</taxon>
        <taxon>Tracheophyta</taxon>
        <taxon>Spermatophyta</taxon>
        <taxon>Magnoliopsida</taxon>
        <taxon>eudicotyledons</taxon>
        <taxon>Gunneridae</taxon>
        <taxon>Pentapetalae</taxon>
        <taxon>asterids</taxon>
        <taxon>lamiids</taxon>
        <taxon>Lamiales</taxon>
        <taxon>Oleaceae</taxon>
        <taxon>Oleeae</taxon>
        <taxon>Olea</taxon>
    </lineage>
</organism>
<evidence type="ECO:0000256" key="1">
    <source>
        <dbReference type="SAM" id="MobiDB-lite"/>
    </source>
</evidence>
<dbReference type="PANTHER" id="PTHR11477:SF37">
    <property type="entry name" value="SPEN PARALOGUE AND ORTHOLOGUE SPOC C-TERMINAL DOMAIN-CONTAINING PROTEIN"/>
    <property type="match status" value="1"/>
</dbReference>
<evidence type="ECO:0000313" key="4">
    <source>
        <dbReference type="Proteomes" id="UP000594638"/>
    </source>
</evidence>
<feature type="region of interest" description="Disordered" evidence="1">
    <location>
        <begin position="274"/>
        <end position="309"/>
    </location>
</feature>
<dbReference type="GO" id="GO:0006351">
    <property type="term" value="P:DNA-templated transcription"/>
    <property type="evidence" value="ECO:0007669"/>
    <property type="project" value="TreeGrafter"/>
</dbReference>
<gene>
    <name evidence="3" type="ORF">OLEA9_A077780</name>
</gene>
<feature type="region of interest" description="Disordered" evidence="1">
    <location>
        <begin position="1"/>
        <end position="22"/>
    </location>
</feature>
<keyword evidence="4" id="KW-1185">Reference proteome</keyword>
<feature type="region of interest" description="Disordered" evidence="1">
    <location>
        <begin position="91"/>
        <end position="127"/>
    </location>
</feature>
<dbReference type="Gramene" id="OE9A077780T3">
    <property type="protein sequence ID" value="OE9A077780C3"/>
    <property type="gene ID" value="OE9A077780"/>
</dbReference>
<feature type="compositionally biased region" description="Polar residues" evidence="1">
    <location>
        <begin position="1"/>
        <end position="19"/>
    </location>
</feature>
<feature type="compositionally biased region" description="Polar residues" evidence="1">
    <location>
        <begin position="540"/>
        <end position="562"/>
    </location>
</feature>
<evidence type="ECO:0000259" key="2">
    <source>
        <dbReference type="Pfam" id="PF07744"/>
    </source>
</evidence>
<comment type="caution">
    <text evidence="3">The sequence shown here is derived from an EMBL/GenBank/DDBJ whole genome shotgun (WGS) entry which is preliminary data.</text>
</comment>
<sequence length="871" mass="95689">MENNTALPSENNGTDNFDPSSLKRKLRATDVEAKLGNQIPYELNQQRVPFSWTGGQRHTHQSWLNPNHSLESNTIRNQFQMDQLHRQNYSLEPQSTSNGYSYHSAISNHPSILSSQSPKRKGCSSLYQMPAGKTPEALNCAPDGYSVFSRSGTSALPSLTRSCNAPTENPHIAMDNLVKHGIKKHETPNVSSGIRKVSFESSRSVETEAISFPDGFNKRTCSGEESNIESACILRISHQDSMNAGFTNLPSELADNSRVLAVERGMLKSLQNVLRGGSAEENSGTEEQGHKEGNNNFMKQTETSTEEDIKDSCIEDSVKDGRMSITRIGHAHSGKIITVSPKFLDKERSSPAKATSLVHEKLWEGSLQLNSSVTAFAVAFYKSGERLLDVNWSECVEVKGKVRLEAFEKYIQDLPRSRTRGLMVTSLCWKKGSAERGLKGMKEVAKGYRKGERVGFAKLSPSVDIYLCPPSDKIITILAKYGFFKGLAAGEDKSELLLGCIVWRKNQMISGSCEKKSVTSGAVEKNTETSGSVKKKSENNDSLSDQILKTPSDGSSQSMVERGSSSVSHELVNCSSALGIVNLDENKKIAVSKMSSSIEFLPTASVQTMVSISAREQKSEFSSTSKGFEQQLQETKTYWQQHPKMEQSTTSSELHKAVIPFPCTAIKPNMPVGDDDDLPEFDFKTACEIPLASVGMTLQPKGIQISDRLVVKTVNSVSLAIPKSSFDEMNKKKLFSHDDDDMPEWLPPKPRIQSSAEANKPSAMLHTANFNSTSRDPPQCPSGSVPPKLPSGPLPRQCSVPARSDYPSQGFPPFHHQPPNLRVPPPRPFQNGPRPRPSAGFTFIPALQPQSGSFESKHPPVPGNIRGWRPS</sequence>
<name>A0A8S0T9N4_OLEEU</name>
<accession>A0A8S0T9N4</accession>
<feature type="compositionally biased region" description="Polar residues" evidence="1">
    <location>
        <begin position="91"/>
        <end position="117"/>
    </location>
</feature>
<dbReference type="EMBL" id="CACTIH010005780">
    <property type="protein sequence ID" value="CAA3001762.1"/>
    <property type="molecule type" value="Genomic_DNA"/>
</dbReference>
<dbReference type="GO" id="GO:0005634">
    <property type="term" value="C:nucleus"/>
    <property type="evidence" value="ECO:0007669"/>
    <property type="project" value="TreeGrafter"/>
</dbReference>
<dbReference type="AlphaFoldDB" id="A0A8S0T9N4"/>
<feature type="domain" description="Spen paralogue and orthologue SPOC C-terminal" evidence="2">
    <location>
        <begin position="360"/>
        <end position="504"/>
    </location>
</feature>
<dbReference type="Proteomes" id="UP000594638">
    <property type="component" value="Unassembled WGS sequence"/>
</dbReference>
<feature type="compositionally biased region" description="Polar residues" evidence="1">
    <location>
        <begin position="294"/>
        <end position="303"/>
    </location>
</feature>
<protein>
    <recommendedName>
        <fullName evidence="2">Spen paralogue and orthologue SPOC C-terminal domain-containing protein</fullName>
    </recommendedName>
</protein>
<reference evidence="3 4" key="1">
    <citation type="submission" date="2019-12" db="EMBL/GenBank/DDBJ databases">
        <authorList>
            <person name="Alioto T."/>
            <person name="Alioto T."/>
            <person name="Gomez Garrido J."/>
        </authorList>
    </citation>
    <scope>NUCLEOTIDE SEQUENCE [LARGE SCALE GENOMIC DNA]</scope>
</reference>
<dbReference type="CDD" id="cd21538">
    <property type="entry name" value="SPOC_TFIIS"/>
    <property type="match status" value="1"/>
</dbReference>
<dbReference type="Gramene" id="OE9A077780T2">
    <property type="protein sequence ID" value="OE9A077780C2"/>
    <property type="gene ID" value="OE9A077780"/>
</dbReference>
<dbReference type="PANTHER" id="PTHR11477">
    <property type="entry name" value="TRANSCRIPTION FACTOR S-II ZINC FINGER DOMAIN-CONTAINING PROTEIN"/>
    <property type="match status" value="1"/>
</dbReference>
<evidence type="ECO:0000313" key="3">
    <source>
        <dbReference type="EMBL" id="CAA3001762.1"/>
    </source>
</evidence>
<proteinExistence type="predicted"/>
<dbReference type="OrthoDB" id="1939347at2759"/>
<dbReference type="Pfam" id="PF07744">
    <property type="entry name" value="SPOC"/>
    <property type="match status" value="1"/>
</dbReference>
<dbReference type="InterPro" id="IPR012921">
    <property type="entry name" value="SPOC_C"/>
</dbReference>
<feature type="region of interest" description="Disordered" evidence="1">
    <location>
        <begin position="735"/>
        <end position="871"/>
    </location>
</feature>
<dbReference type="Gramene" id="OE9A077780T1">
    <property type="protein sequence ID" value="OE9A077780C1"/>
    <property type="gene ID" value="OE9A077780"/>
</dbReference>